<dbReference type="Gene3D" id="2.40.40.20">
    <property type="match status" value="1"/>
</dbReference>
<keyword evidence="6" id="KW-0677">Repeat</keyword>
<evidence type="ECO:0000259" key="10">
    <source>
        <dbReference type="PROSITE" id="PS51085"/>
    </source>
</evidence>
<dbReference type="GO" id="GO:0022904">
    <property type="term" value="P:respiratory electron transport chain"/>
    <property type="evidence" value="ECO:0007669"/>
    <property type="project" value="TreeGrafter"/>
</dbReference>
<dbReference type="InterPro" id="IPR006963">
    <property type="entry name" value="Mopterin_OxRdtase_4Fe-4S_dom"/>
</dbReference>
<dbReference type="InterPro" id="IPR017900">
    <property type="entry name" value="4Fe4S_Fe_S_CS"/>
</dbReference>
<comment type="similarity">
    <text evidence="1">Belongs to the complex I 75 kDa subunit family.</text>
</comment>
<sequence>MSDKTPQNISISIDGQTLHLPPGSRLLAAAKRLGKTIPTLCHSERLKPAGNCRICLVEQQGRGLVPACATEVEEGGVYTTASARVTEVRRQNMAMILRDHPLQCSGCVADSQCRLQEVAMDLGFTPESSPRSSPAPLDDRHPIIHIDPSLCIQCALCVRACDEIQGQNVLGFAGRGDRMVLTAGLDRGLESSGCVSCGQCLFECPTGALQLAGEGARGKPDRRISTVCGYCAVGCKLHVAVKGNRVQAITPDPNGSANRGHACVKGRFGHAFLQAEDRITTPLIRQVDGQFKPASWDEALDLVAARFQSILNSSGARSLGVVSSARCTNEENYLLQKFSRVVFGSNNVDNCARVCHSPSAFALGEALGTGASTSSFQDVEKSDLLMLVGANPTEAHPVLGARIKQAVRRGCKLIVIDPRNTELARMADIHIPLPPGSNVAVINALQQTLMAENLLDQPFIARHTEGFEALQGMIHHYTPAWVEQETGVAAELLQRAARLYASVDRAQILWGLGITESCQGSVSAFGLINLALMTGNLGRPGTGSSPIRGQNNVQGACDMGALPNVFSDYQSVSDGEVRARHQSVWGALPPEDPGLKLPQMLADARAGRMQGIYIVAQDPAQSDPETEKVRQALESLEFLVVQELFMTETARFADVVLPGAGFLEKSGSFVNSDRRIQRVCKAVEPPGEAWEDGRITHEIAKRMGIDLGFGEEGGINPSRVMDEIATLSPNWGGVNYARLEAEGFVQWPCTDAAHPGTEIVHRDGAFVRGRGRFTPTPWRPPVEATDTEYPFMLTTGRILYHYNVGTMTRRTPIGQLNAAKQETLRIHPEDAARLKMRDGERVRVISSYGALELPLELSKQTNPGLLFMAFHFSETLTNLLIGDQSDDQTLCPEYKVTTVRLEPVGYRGSKPCLHEV</sequence>
<dbReference type="InterPro" id="IPR036010">
    <property type="entry name" value="2Fe-2S_ferredoxin-like_sf"/>
</dbReference>
<dbReference type="Gene3D" id="3.30.70.20">
    <property type="match status" value="1"/>
</dbReference>
<gene>
    <name evidence="14" type="ORF">MAGMO_2231</name>
</gene>
<keyword evidence="7" id="KW-0560">Oxidoreductase</keyword>
<dbReference type="Pfam" id="PF22117">
    <property type="entry name" value="Fer4_Nqo3"/>
    <property type="match status" value="1"/>
</dbReference>
<dbReference type="GO" id="GO:0043546">
    <property type="term" value="F:molybdopterin cofactor binding"/>
    <property type="evidence" value="ECO:0007669"/>
    <property type="project" value="InterPro"/>
</dbReference>
<dbReference type="Pfam" id="PF01568">
    <property type="entry name" value="Molydop_binding"/>
    <property type="match status" value="1"/>
</dbReference>
<dbReference type="GO" id="GO:0051539">
    <property type="term" value="F:4 iron, 4 sulfur cluster binding"/>
    <property type="evidence" value="ECO:0007669"/>
    <property type="project" value="UniProtKB-KW"/>
</dbReference>
<dbReference type="Pfam" id="PF10588">
    <property type="entry name" value="NADH-G_4Fe-4S_3"/>
    <property type="match status" value="1"/>
</dbReference>
<dbReference type="PIRSF" id="PIRSF036643">
    <property type="entry name" value="FDH_alpha"/>
    <property type="match status" value="1"/>
</dbReference>
<dbReference type="SUPFAM" id="SSF50692">
    <property type="entry name" value="ADC-like"/>
    <property type="match status" value="1"/>
</dbReference>
<dbReference type="InterPro" id="IPR009010">
    <property type="entry name" value="Asp_de-COase-like_dom_sf"/>
</dbReference>
<dbReference type="GO" id="GO:0015942">
    <property type="term" value="P:formate metabolic process"/>
    <property type="evidence" value="ECO:0007669"/>
    <property type="project" value="InterPro"/>
</dbReference>
<dbReference type="InterPro" id="IPR006656">
    <property type="entry name" value="Mopterin_OxRdtase"/>
</dbReference>
<dbReference type="GO" id="GO:0051537">
    <property type="term" value="F:2 iron, 2 sulfur cluster binding"/>
    <property type="evidence" value="ECO:0007669"/>
    <property type="project" value="UniProtKB-KW"/>
</dbReference>
<dbReference type="InterPro" id="IPR019574">
    <property type="entry name" value="NADH_UbQ_OxRdtase_Gsu_4Fe4S-bd"/>
</dbReference>
<evidence type="ECO:0000256" key="5">
    <source>
        <dbReference type="ARBA" id="ARBA00022723"/>
    </source>
</evidence>
<keyword evidence="9" id="KW-0411">Iron-sulfur</keyword>
<evidence type="ECO:0000256" key="9">
    <source>
        <dbReference type="ARBA" id="ARBA00023014"/>
    </source>
</evidence>
<proteinExistence type="inferred from homology"/>
<dbReference type="GO" id="GO:0008863">
    <property type="term" value="F:formate dehydrogenase (NAD+) activity"/>
    <property type="evidence" value="ECO:0007669"/>
    <property type="project" value="InterPro"/>
</dbReference>
<dbReference type="PROSITE" id="PS51669">
    <property type="entry name" value="4FE4S_MOW_BIS_MGD"/>
    <property type="match status" value="1"/>
</dbReference>
<feature type="domain" description="4Fe-4S ferredoxin-type" evidence="11">
    <location>
        <begin position="185"/>
        <end position="214"/>
    </location>
</feature>
<evidence type="ECO:0000256" key="8">
    <source>
        <dbReference type="ARBA" id="ARBA00023004"/>
    </source>
</evidence>
<evidence type="ECO:0000256" key="7">
    <source>
        <dbReference type="ARBA" id="ARBA00023002"/>
    </source>
</evidence>
<dbReference type="InterPro" id="IPR001041">
    <property type="entry name" value="2Fe-2S_ferredoxin-type"/>
</dbReference>
<dbReference type="InterPro" id="IPR006657">
    <property type="entry name" value="MoPterin_dinucl-bd_dom"/>
</dbReference>
<name>A0A1S7LKW0_MAGMO</name>
<dbReference type="Pfam" id="PF04879">
    <property type="entry name" value="Molybdop_Fe4S4"/>
    <property type="match status" value="1"/>
</dbReference>
<keyword evidence="5" id="KW-0479">Metal-binding</keyword>
<dbReference type="GO" id="GO:1990204">
    <property type="term" value="C:oxidoreductase complex"/>
    <property type="evidence" value="ECO:0007669"/>
    <property type="project" value="UniProtKB-ARBA"/>
</dbReference>
<evidence type="ECO:0000256" key="4">
    <source>
        <dbReference type="ARBA" id="ARBA00022714"/>
    </source>
</evidence>
<dbReference type="InterPro" id="IPR054351">
    <property type="entry name" value="NADH_UbQ_OxRdtase_ferredoxin"/>
</dbReference>
<dbReference type="PROSITE" id="PS51379">
    <property type="entry name" value="4FE4S_FER_2"/>
    <property type="match status" value="2"/>
</dbReference>
<dbReference type="GO" id="GO:0016020">
    <property type="term" value="C:membrane"/>
    <property type="evidence" value="ECO:0007669"/>
    <property type="project" value="TreeGrafter"/>
</dbReference>
<accession>A0A1S7LKW0</accession>
<feature type="domain" description="2Fe-2S ferredoxin-type" evidence="10">
    <location>
        <begin position="7"/>
        <end position="85"/>
    </location>
</feature>
<dbReference type="InterPro" id="IPR027467">
    <property type="entry name" value="MopterinOxRdtase_cofactor_BS"/>
</dbReference>
<dbReference type="CDD" id="cd00207">
    <property type="entry name" value="fer2"/>
    <property type="match status" value="1"/>
</dbReference>
<dbReference type="Pfam" id="PF00384">
    <property type="entry name" value="Molybdopterin"/>
    <property type="match status" value="1"/>
</dbReference>
<feature type="domain" description="4Fe-4S Mo/W bis-MGD-type" evidence="12">
    <location>
        <begin position="221"/>
        <end position="277"/>
    </location>
</feature>
<dbReference type="PANTHER" id="PTHR43105">
    <property type="entry name" value="RESPIRATORY NITRATE REDUCTASE"/>
    <property type="match status" value="1"/>
</dbReference>
<dbReference type="Gene3D" id="3.40.50.740">
    <property type="match status" value="1"/>
</dbReference>
<evidence type="ECO:0000259" key="13">
    <source>
        <dbReference type="PROSITE" id="PS51839"/>
    </source>
</evidence>
<feature type="domain" description="4Fe-4S His(Cys)3-ligated-type" evidence="13">
    <location>
        <begin position="84"/>
        <end position="123"/>
    </location>
</feature>
<feature type="domain" description="4Fe-4S ferredoxin-type" evidence="11">
    <location>
        <begin position="142"/>
        <end position="161"/>
    </location>
</feature>
<dbReference type="EMBL" id="LO017727">
    <property type="protein sequence ID" value="CRH06396.1"/>
    <property type="molecule type" value="Genomic_DNA"/>
</dbReference>
<keyword evidence="4" id="KW-0001">2Fe-2S</keyword>
<evidence type="ECO:0000259" key="12">
    <source>
        <dbReference type="PROSITE" id="PS51669"/>
    </source>
</evidence>
<dbReference type="InterPro" id="IPR006478">
    <property type="entry name" value="Formate_DH_asu"/>
</dbReference>
<dbReference type="InterPro" id="IPR017896">
    <property type="entry name" value="4Fe4S_Fe-S-bd"/>
</dbReference>
<dbReference type="PANTHER" id="PTHR43105:SF14">
    <property type="entry name" value="FORMATE DEHYDROGENASE H"/>
    <property type="match status" value="1"/>
</dbReference>
<dbReference type="Gene3D" id="2.20.25.90">
    <property type="entry name" value="ADC-like domains"/>
    <property type="match status" value="1"/>
</dbReference>
<dbReference type="PROSITE" id="PS51085">
    <property type="entry name" value="2FE2S_FER_2"/>
    <property type="match status" value="1"/>
</dbReference>
<dbReference type="GO" id="GO:0003954">
    <property type="term" value="F:NADH dehydrogenase activity"/>
    <property type="evidence" value="ECO:0007669"/>
    <property type="project" value="TreeGrafter"/>
</dbReference>
<dbReference type="SUPFAM" id="SSF53706">
    <property type="entry name" value="Formate dehydrogenase/DMSO reductase, domains 1-3"/>
    <property type="match status" value="1"/>
</dbReference>
<dbReference type="SMART" id="SM00926">
    <property type="entry name" value="Molybdop_Fe4S4"/>
    <property type="match status" value="1"/>
</dbReference>
<dbReference type="SMART" id="SM00929">
    <property type="entry name" value="NADH-G_4Fe-4S_3"/>
    <property type="match status" value="1"/>
</dbReference>
<evidence type="ECO:0000256" key="1">
    <source>
        <dbReference type="ARBA" id="ARBA00005404"/>
    </source>
</evidence>
<organism evidence="14">
    <name type="scientific">Magnetococcus massalia (strain MO-1)</name>
    <dbReference type="NCBI Taxonomy" id="451514"/>
    <lineage>
        <taxon>Bacteria</taxon>
        <taxon>Pseudomonadati</taxon>
        <taxon>Pseudomonadota</taxon>
        <taxon>Magnetococcia</taxon>
        <taxon>Magnetococcales</taxon>
        <taxon>Magnetococcaceae</taxon>
        <taxon>Magnetococcus</taxon>
    </lineage>
</organism>
<dbReference type="SUPFAM" id="SSF54862">
    <property type="entry name" value="4Fe-4S ferredoxins"/>
    <property type="match status" value="1"/>
</dbReference>
<dbReference type="PROSITE" id="PS51839">
    <property type="entry name" value="4FE4S_HC3"/>
    <property type="match status" value="1"/>
</dbReference>
<dbReference type="InterPro" id="IPR050123">
    <property type="entry name" value="Prok_molybdopt-oxidoreductase"/>
</dbReference>
<dbReference type="NCBIfam" id="TIGR01591">
    <property type="entry name" value="Fdh-alpha"/>
    <property type="match status" value="1"/>
</dbReference>
<dbReference type="AlphaFoldDB" id="A0A1S7LKW0"/>
<keyword evidence="3" id="KW-0004">4Fe-4S</keyword>
<evidence type="ECO:0000256" key="6">
    <source>
        <dbReference type="ARBA" id="ARBA00022737"/>
    </source>
</evidence>
<dbReference type="Pfam" id="PF13510">
    <property type="entry name" value="Fer2_4"/>
    <property type="match status" value="1"/>
</dbReference>
<reference evidence="14" key="1">
    <citation type="submission" date="2015-04" db="EMBL/GenBank/DDBJ databases">
        <authorList>
            <person name="Syromyatnikov M.Y."/>
            <person name="Popov V.N."/>
        </authorList>
    </citation>
    <scope>NUCLEOTIDE SEQUENCE</scope>
    <source>
        <strain evidence="14">MO-1</strain>
    </source>
</reference>
<evidence type="ECO:0000313" key="14">
    <source>
        <dbReference type="EMBL" id="CRH06396.1"/>
    </source>
</evidence>
<dbReference type="CDD" id="cd02753">
    <property type="entry name" value="MopB_Formate-Dh-H"/>
    <property type="match status" value="1"/>
</dbReference>
<dbReference type="Gene3D" id="3.40.228.10">
    <property type="entry name" value="Dimethylsulfoxide Reductase, domain 2"/>
    <property type="match status" value="1"/>
</dbReference>
<comment type="similarity">
    <text evidence="2">In the C-terminal section; belongs to the prokaryotic molybdopterin-containing oxidoreductase family.</text>
</comment>
<dbReference type="FunFam" id="3.30.70.20:FF:000035">
    <property type="entry name" value="Iron hydrogenase 1"/>
    <property type="match status" value="1"/>
</dbReference>
<protein>
    <submittedName>
        <fullName evidence="14">Putative molybdopterin oxidoreductase. Similar to molybdopterin containing oxidoreductase (FdhA, nuoG, napA)</fullName>
    </submittedName>
</protein>
<evidence type="ECO:0000256" key="2">
    <source>
        <dbReference type="ARBA" id="ARBA00007023"/>
    </source>
</evidence>
<dbReference type="Gene3D" id="3.10.20.740">
    <property type="match status" value="1"/>
</dbReference>
<dbReference type="PROSITE" id="PS00198">
    <property type="entry name" value="4FE4S_FER_1"/>
    <property type="match status" value="1"/>
</dbReference>
<evidence type="ECO:0000259" key="11">
    <source>
        <dbReference type="PROSITE" id="PS51379"/>
    </source>
</evidence>
<keyword evidence="8" id="KW-0408">Iron</keyword>
<dbReference type="InterPro" id="IPR041924">
    <property type="entry name" value="Formate_Dh-H_N"/>
</dbReference>
<dbReference type="SUPFAM" id="SSF54292">
    <property type="entry name" value="2Fe-2S ferredoxin-like"/>
    <property type="match status" value="1"/>
</dbReference>
<dbReference type="GO" id="GO:0046872">
    <property type="term" value="F:metal ion binding"/>
    <property type="evidence" value="ECO:0007669"/>
    <property type="project" value="UniProtKB-KW"/>
</dbReference>
<dbReference type="PROSITE" id="PS00551">
    <property type="entry name" value="MOLYBDOPTERIN_PROK_1"/>
    <property type="match status" value="1"/>
</dbReference>
<evidence type="ECO:0000256" key="3">
    <source>
        <dbReference type="ARBA" id="ARBA00022485"/>
    </source>
</evidence>